<name>A0A1I2JPQ8_9ACTN</name>
<evidence type="ECO:0000259" key="5">
    <source>
        <dbReference type="PROSITE" id="PS50977"/>
    </source>
</evidence>
<dbReference type="Gene3D" id="1.10.10.60">
    <property type="entry name" value="Homeodomain-like"/>
    <property type="match status" value="1"/>
</dbReference>
<dbReference type="Proteomes" id="UP000198589">
    <property type="component" value="Unassembled WGS sequence"/>
</dbReference>
<dbReference type="InterPro" id="IPR001647">
    <property type="entry name" value="HTH_TetR"/>
</dbReference>
<dbReference type="RefSeq" id="WP_092202075.1">
    <property type="nucleotide sequence ID" value="NZ_FOND01000017.1"/>
</dbReference>
<feature type="DNA-binding region" description="H-T-H motif" evidence="4">
    <location>
        <begin position="40"/>
        <end position="59"/>
    </location>
</feature>
<dbReference type="Pfam" id="PF17932">
    <property type="entry name" value="TetR_C_24"/>
    <property type="match status" value="1"/>
</dbReference>
<protein>
    <submittedName>
        <fullName evidence="6">DNA-binding transcriptional regulator, AcrR family</fullName>
    </submittedName>
</protein>
<keyword evidence="3" id="KW-0804">Transcription</keyword>
<dbReference type="InterPro" id="IPR009057">
    <property type="entry name" value="Homeodomain-like_sf"/>
</dbReference>
<dbReference type="InterPro" id="IPR050109">
    <property type="entry name" value="HTH-type_TetR-like_transc_reg"/>
</dbReference>
<keyword evidence="1" id="KW-0805">Transcription regulation</keyword>
<keyword evidence="2 4" id="KW-0238">DNA-binding</keyword>
<evidence type="ECO:0000256" key="3">
    <source>
        <dbReference type="ARBA" id="ARBA00023163"/>
    </source>
</evidence>
<sequence>MVARPLPPGGSTGPRRDSRRADILAAFTRAVAERGYDGTNFGDLALELGISKGTIVHHFGTKDRMLRELHEGYMRRRLAEVQVVWARLTGPAERLAAFVHLGVRYQVVDRTATVAFQREVLRFAAEPGMETSQSLRGEYRELVERVLAEGTAAGVFRPGDDRLRTLQLFGSVHWMWTWFDPAGPREVADVAASFVETFLAGVLVDRARAATLADRSGLVAQVVAEAVAAGRAEGLDGDAGHTPG</sequence>
<feature type="domain" description="HTH tetR-type" evidence="5">
    <location>
        <begin position="17"/>
        <end position="77"/>
    </location>
</feature>
<dbReference type="PROSITE" id="PS50977">
    <property type="entry name" value="HTH_TETR_2"/>
    <property type="match status" value="1"/>
</dbReference>
<dbReference type="InterPro" id="IPR041490">
    <property type="entry name" value="KstR2_TetR_C"/>
</dbReference>
<dbReference type="Pfam" id="PF00440">
    <property type="entry name" value="TetR_N"/>
    <property type="match status" value="1"/>
</dbReference>
<dbReference type="GO" id="GO:0003700">
    <property type="term" value="F:DNA-binding transcription factor activity"/>
    <property type="evidence" value="ECO:0007669"/>
    <property type="project" value="TreeGrafter"/>
</dbReference>
<evidence type="ECO:0000313" key="7">
    <source>
        <dbReference type="Proteomes" id="UP000198589"/>
    </source>
</evidence>
<evidence type="ECO:0000256" key="1">
    <source>
        <dbReference type="ARBA" id="ARBA00023015"/>
    </source>
</evidence>
<keyword evidence="7" id="KW-1185">Reference proteome</keyword>
<dbReference type="PRINTS" id="PR00455">
    <property type="entry name" value="HTHTETR"/>
</dbReference>
<dbReference type="SUPFAM" id="SSF46689">
    <property type="entry name" value="Homeodomain-like"/>
    <property type="match status" value="1"/>
</dbReference>
<dbReference type="STRING" id="1798228.SAMN05216574_1176"/>
<dbReference type="PANTHER" id="PTHR30055:SF234">
    <property type="entry name" value="HTH-TYPE TRANSCRIPTIONAL REGULATOR BETI"/>
    <property type="match status" value="1"/>
</dbReference>
<dbReference type="AlphaFoldDB" id="A0A1I2JPQ8"/>
<accession>A0A1I2JPQ8</accession>
<dbReference type="OrthoDB" id="1669699at2"/>
<gene>
    <name evidence="6" type="ORF">SAMN05216574_1176</name>
</gene>
<dbReference type="GO" id="GO:0000976">
    <property type="term" value="F:transcription cis-regulatory region binding"/>
    <property type="evidence" value="ECO:0007669"/>
    <property type="project" value="TreeGrafter"/>
</dbReference>
<evidence type="ECO:0000256" key="4">
    <source>
        <dbReference type="PROSITE-ProRule" id="PRU00335"/>
    </source>
</evidence>
<evidence type="ECO:0000313" key="6">
    <source>
        <dbReference type="EMBL" id="SFF55923.1"/>
    </source>
</evidence>
<dbReference type="Gene3D" id="1.10.357.10">
    <property type="entry name" value="Tetracycline Repressor, domain 2"/>
    <property type="match status" value="1"/>
</dbReference>
<reference evidence="7" key="1">
    <citation type="submission" date="2016-10" db="EMBL/GenBank/DDBJ databases">
        <authorList>
            <person name="Varghese N."/>
            <person name="Submissions S."/>
        </authorList>
    </citation>
    <scope>NUCLEOTIDE SEQUENCE [LARGE SCALE GENOMIC DNA]</scope>
    <source>
        <strain evidence="7">DSM 46838</strain>
    </source>
</reference>
<proteinExistence type="predicted"/>
<dbReference type="EMBL" id="FOND01000017">
    <property type="protein sequence ID" value="SFF55923.1"/>
    <property type="molecule type" value="Genomic_DNA"/>
</dbReference>
<dbReference type="PANTHER" id="PTHR30055">
    <property type="entry name" value="HTH-TYPE TRANSCRIPTIONAL REGULATOR RUTR"/>
    <property type="match status" value="1"/>
</dbReference>
<organism evidence="6 7">
    <name type="scientific">Blastococcus tunisiensis</name>
    <dbReference type="NCBI Taxonomy" id="1798228"/>
    <lineage>
        <taxon>Bacteria</taxon>
        <taxon>Bacillati</taxon>
        <taxon>Actinomycetota</taxon>
        <taxon>Actinomycetes</taxon>
        <taxon>Geodermatophilales</taxon>
        <taxon>Geodermatophilaceae</taxon>
        <taxon>Blastococcus</taxon>
    </lineage>
</organism>
<dbReference type="SUPFAM" id="SSF48498">
    <property type="entry name" value="Tetracyclin repressor-like, C-terminal domain"/>
    <property type="match status" value="1"/>
</dbReference>
<dbReference type="InterPro" id="IPR036271">
    <property type="entry name" value="Tet_transcr_reg_TetR-rel_C_sf"/>
</dbReference>
<evidence type="ECO:0000256" key="2">
    <source>
        <dbReference type="ARBA" id="ARBA00023125"/>
    </source>
</evidence>